<accession>A0ABP0CTX4</accession>
<sequence>MSDKFDKDSMPVDRIRRTDYINEVKNIINSSRGCELPGTFNPLVVTDLFQQQCKKWGALAEACVESIMQSSFALVSAALKHIAVEDTSDKIMRVLINPAMAALRKDMLYQLQDVLKTHTDGHPITYNHYLTENVQKIRNERLKTRVRAVVDGYVGHTFTRDDAVNVANFFVTDGEADMMRLAASDAIDYMEAYYKVALKTFVDTVGVLVVEQCFISKLPSLFTPDTIYTISDKDIANLAGENEQEISERSRLTEKLLCLQKCEVELRRLDKHRVPFMDDHIVDLNLEPQPDNMVDDAIDGTEDNLSVAGSDKATFDDQNIVQAVISEASPTASYFFGRPSLQEAPVAETPRVDDLFFSTTTKKKKRR</sequence>
<dbReference type="Proteomes" id="UP001642406">
    <property type="component" value="Unassembled WGS sequence"/>
</dbReference>
<reference evidence="2 3" key="1">
    <citation type="submission" date="2024-01" db="EMBL/GenBank/DDBJ databases">
        <authorList>
            <person name="Allen C."/>
            <person name="Tagirdzhanova G."/>
        </authorList>
    </citation>
    <scope>NUCLEOTIDE SEQUENCE [LARGE SCALE GENOMIC DNA]</scope>
</reference>
<evidence type="ECO:0000259" key="1">
    <source>
        <dbReference type="PROSITE" id="PS51388"/>
    </source>
</evidence>
<keyword evidence="3" id="KW-1185">Reference proteome</keyword>
<protein>
    <recommendedName>
        <fullName evidence="1">GED domain-containing protein</fullName>
    </recommendedName>
</protein>
<gene>
    <name evidence="2" type="ORF">SBRCBS47491_009143</name>
</gene>
<organism evidence="2 3">
    <name type="scientific">Sporothrix bragantina</name>
    <dbReference type="NCBI Taxonomy" id="671064"/>
    <lineage>
        <taxon>Eukaryota</taxon>
        <taxon>Fungi</taxon>
        <taxon>Dikarya</taxon>
        <taxon>Ascomycota</taxon>
        <taxon>Pezizomycotina</taxon>
        <taxon>Sordariomycetes</taxon>
        <taxon>Sordariomycetidae</taxon>
        <taxon>Ophiostomatales</taxon>
        <taxon>Ophiostomataceae</taxon>
        <taxon>Sporothrix</taxon>
    </lineage>
</organism>
<comment type="caution">
    <text evidence="2">The sequence shown here is derived from an EMBL/GenBank/DDBJ whole genome shotgun (WGS) entry which is preliminary data.</text>
</comment>
<feature type="domain" description="GED" evidence="1">
    <location>
        <begin position="183"/>
        <end position="274"/>
    </location>
</feature>
<dbReference type="PROSITE" id="PS51388">
    <property type="entry name" value="GED"/>
    <property type="match status" value="1"/>
</dbReference>
<proteinExistence type="predicted"/>
<evidence type="ECO:0000313" key="2">
    <source>
        <dbReference type="EMBL" id="CAK7235005.1"/>
    </source>
</evidence>
<dbReference type="Gene3D" id="1.20.120.1240">
    <property type="entry name" value="Dynamin, middle domain"/>
    <property type="match status" value="1"/>
</dbReference>
<dbReference type="InterPro" id="IPR020850">
    <property type="entry name" value="GED_dom"/>
</dbReference>
<evidence type="ECO:0000313" key="3">
    <source>
        <dbReference type="Proteomes" id="UP001642406"/>
    </source>
</evidence>
<name>A0ABP0CTX4_9PEZI</name>
<dbReference type="EMBL" id="CAWUHC010000135">
    <property type="protein sequence ID" value="CAK7235005.1"/>
    <property type="molecule type" value="Genomic_DNA"/>
</dbReference>